<evidence type="ECO:0000313" key="2">
    <source>
        <dbReference type="Proteomes" id="UP000814128"/>
    </source>
</evidence>
<evidence type="ECO:0000313" key="1">
    <source>
        <dbReference type="EMBL" id="KAI0030936.1"/>
    </source>
</evidence>
<organism evidence="1 2">
    <name type="scientific">Vararia minispora EC-137</name>
    <dbReference type="NCBI Taxonomy" id="1314806"/>
    <lineage>
        <taxon>Eukaryota</taxon>
        <taxon>Fungi</taxon>
        <taxon>Dikarya</taxon>
        <taxon>Basidiomycota</taxon>
        <taxon>Agaricomycotina</taxon>
        <taxon>Agaricomycetes</taxon>
        <taxon>Russulales</taxon>
        <taxon>Lachnocladiaceae</taxon>
        <taxon>Vararia</taxon>
    </lineage>
</organism>
<dbReference type="EMBL" id="MU273599">
    <property type="protein sequence ID" value="KAI0030936.1"/>
    <property type="molecule type" value="Genomic_DNA"/>
</dbReference>
<reference evidence="1" key="1">
    <citation type="submission" date="2021-02" db="EMBL/GenBank/DDBJ databases">
        <authorList>
            <consortium name="DOE Joint Genome Institute"/>
            <person name="Ahrendt S."/>
            <person name="Looney B.P."/>
            <person name="Miyauchi S."/>
            <person name="Morin E."/>
            <person name="Drula E."/>
            <person name="Courty P.E."/>
            <person name="Chicoki N."/>
            <person name="Fauchery L."/>
            <person name="Kohler A."/>
            <person name="Kuo A."/>
            <person name="Labutti K."/>
            <person name="Pangilinan J."/>
            <person name="Lipzen A."/>
            <person name="Riley R."/>
            <person name="Andreopoulos W."/>
            <person name="He G."/>
            <person name="Johnson J."/>
            <person name="Barry K.W."/>
            <person name="Grigoriev I.V."/>
            <person name="Nagy L."/>
            <person name="Hibbett D."/>
            <person name="Henrissat B."/>
            <person name="Matheny P.B."/>
            <person name="Labbe J."/>
            <person name="Martin F."/>
        </authorList>
    </citation>
    <scope>NUCLEOTIDE SEQUENCE</scope>
    <source>
        <strain evidence="1">EC-137</strain>
    </source>
</reference>
<feature type="non-terminal residue" evidence="1">
    <location>
        <position position="144"/>
    </location>
</feature>
<name>A0ACB8QHZ4_9AGAM</name>
<dbReference type="Proteomes" id="UP000814128">
    <property type="component" value="Unassembled WGS sequence"/>
</dbReference>
<protein>
    <submittedName>
        <fullName evidence="1">Uncharacterized protein</fullName>
    </submittedName>
</protein>
<feature type="non-terminal residue" evidence="1">
    <location>
        <position position="1"/>
    </location>
</feature>
<proteinExistence type="predicted"/>
<gene>
    <name evidence="1" type="ORF">K488DRAFT_12195</name>
</gene>
<accession>A0ACB8QHZ4</accession>
<reference evidence="1" key="2">
    <citation type="journal article" date="2022" name="New Phytol.">
        <title>Evolutionary transition to the ectomycorrhizal habit in the genomes of a hyperdiverse lineage of mushroom-forming fungi.</title>
        <authorList>
            <person name="Looney B."/>
            <person name="Miyauchi S."/>
            <person name="Morin E."/>
            <person name="Drula E."/>
            <person name="Courty P.E."/>
            <person name="Kohler A."/>
            <person name="Kuo A."/>
            <person name="LaButti K."/>
            <person name="Pangilinan J."/>
            <person name="Lipzen A."/>
            <person name="Riley R."/>
            <person name="Andreopoulos W."/>
            <person name="He G."/>
            <person name="Johnson J."/>
            <person name="Nolan M."/>
            <person name="Tritt A."/>
            <person name="Barry K.W."/>
            <person name="Grigoriev I.V."/>
            <person name="Nagy L.G."/>
            <person name="Hibbett D."/>
            <person name="Henrissat B."/>
            <person name="Matheny P.B."/>
            <person name="Labbe J."/>
            <person name="Martin F.M."/>
        </authorList>
    </citation>
    <scope>NUCLEOTIDE SEQUENCE</scope>
    <source>
        <strain evidence="1">EC-137</strain>
    </source>
</reference>
<sequence>FQLVINDGSPTLSYFPFADTFGVPDLLGGWNPYYDLTGFASTPGQEGNGTSRHITAKDGAAFSIANFFGTGVQLFGNISEAGTYDLQVDGQTNRSISVFSPSDPTLLASYTSLPAANHTLSLVFHNPSGNTDTLISIERAVILV</sequence>
<keyword evidence="2" id="KW-1185">Reference proteome</keyword>
<comment type="caution">
    <text evidence="1">The sequence shown here is derived from an EMBL/GenBank/DDBJ whole genome shotgun (WGS) entry which is preliminary data.</text>
</comment>